<dbReference type="CDD" id="cd06580">
    <property type="entry name" value="TM_PBP1_transp_TpRbsC_like"/>
    <property type="match status" value="1"/>
</dbReference>
<dbReference type="Proteomes" id="UP000321523">
    <property type="component" value="Unassembled WGS sequence"/>
</dbReference>
<name>A0A512DXJ7_9PROT</name>
<dbReference type="PANTHER" id="PTHR47089:SF1">
    <property type="entry name" value="GUANOSINE ABC TRANSPORTER PERMEASE PROTEIN NUPP"/>
    <property type="match status" value="1"/>
</dbReference>
<protein>
    <submittedName>
        <fullName evidence="7">ABC transporter permease</fullName>
    </submittedName>
</protein>
<dbReference type="RefSeq" id="WP_044434107.1">
    <property type="nucleotide sequence ID" value="NZ_BJYZ01000026.1"/>
</dbReference>
<sequence>MSLKFEARREIPRWLVYGTPLLAIALTILSGYLLFMILGLNPGSTLYIFLVSPLETQFGLAELAVKGGPLILIATGLAIGFRANVWNIGAEGQLTMGAIFGAGVALAFWGDEGVWILPLMFVAGALGGMLWAAIPAFLKTKFEVSEILTSLMLTYVAALVLSILVHGPWRDPDGFNFPQSRLFTEAAILPVILEGTRLHVGALVALFAAAAAWVLLTYTVTGFQIKVVGQAPMAARFAGFSQKGTVWFSLLLAGALAGIAGMVEVAGPIGQLTPQLTPGYGFTAIIVAFLGRLNPIGIVLAGIVMAISYIGGENAQVYAQLPQAATGVFQGMLLFYLLASDFLVRYRIRIQSAKPRREVATA</sequence>
<comment type="subcellular location">
    <subcellularLocation>
        <location evidence="1">Cell membrane</location>
        <topology evidence="1">Multi-pass membrane protein</topology>
    </subcellularLocation>
</comment>
<dbReference type="InterPro" id="IPR001851">
    <property type="entry name" value="ABC_transp_permease"/>
</dbReference>
<feature type="transmembrane region" description="Helical" evidence="6">
    <location>
        <begin position="60"/>
        <end position="81"/>
    </location>
</feature>
<feature type="transmembrane region" description="Helical" evidence="6">
    <location>
        <begin position="93"/>
        <end position="109"/>
    </location>
</feature>
<reference evidence="7 8" key="1">
    <citation type="submission" date="2019-07" db="EMBL/GenBank/DDBJ databases">
        <title>Whole genome shotgun sequence of Skermanella aerolata NBRC 106429.</title>
        <authorList>
            <person name="Hosoyama A."/>
            <person name="Uohara A."/>
            <person name="Ohji S."/>
            <person name="Ichikawa N."/>
        </authorList>
    </citation>
    <scope>NUCLEOTIDE SEQUENCE [LARGE SCALE GENOMIC DNA]</scope>
    <source>
        <strain evidence="7 8">NBRC 106429</strain>
    </source>
</reference>
<feature type="transmembrane region" description="Helical" evidence="6">
    <location>
        <begin position="150"/>
        <end position="169"/>
    </location>
</feature>
<evidence type="ECO:0000256" key="5">
    <source>
        <dbReference type="ARBA" id="ARBA00023136"/>
    </source>
</evidence>
<keyword evidence="3 6" id="KW-0812">Transmembrane</keyword>
<feature type="transmembrane region" description="Helical" evidence="6">
    <location>
        <begin position="115"/>
        <end position="138"/>
    </location>
</feature>
<dbReference type="GO" id="GO:0022857">
    <property type="term" value="F:transmembrane transporter activity"/>
    <property type="evidence" value="ECO:0007669"/>
    <property type="project" value="InterPro"/>
</dbReference>
<accession>A0A512DXJ7</accession>
<keyword evidence="2" id="KW-1003">Cell membrane</keyword>
<dbReference type="AlphaFoldDB" id="A0A512DXJ7"/>
<evidence type="ECO:0000313" key="7">
    <source>
        <dbReference type="EMBL" id="GEO41189.1"/>
    </source>
</evidence>
<evidence type="ECO:0000256" key="1">
    <source>
        <dbReference type="ARBA" id="ARBA00004651"/>
    </source>
</evidence>
<comment type="caution">
    <text evidence="7">The sequence shown here is derived from an EMBL/GenBank/DDBJ whole genome shotgun (WGS) entry which is preliminary data.</text>
</comment>
<feature type="transmembrane region" description="Helical" evidence="6">
    <location>
        <begin position="279"/>
        <end position="312"/>
    </location>
</feature>
<evidence type="ECO:0000256" key="6">
    <source>
        <dbReference type="SAM" id="Phobius"/>
    </source>
</evidence>
<dbReference type="Pfam" id="PF02653">
    <property type="entry name" value="BPD_transp_2"/>
    <property type="match status" value="1"/>
</dbReference>
<feature type="transmembrane region" description="Helical" evidence="6">
    <location>
        <begin position="200"/>
        <end position="225"/>
    </location>
</feature>
<dbReference type="PANTHER" id="PTHR47089">
    <property type="entry name" value="ABC TRANSPORTER, PERMEASE PROTEIN"/>
    <property type="match status" value="1"/>
</dbReference>
<keyword evidence="8" id="KW-1185">Reference proteome</keyword>
<evidence type="ECO:0000256" key="4">
    <source>
        <dbReference type="ARBA" id="ARBA00022989"/>
    </source>
</evidence>
<feature type="transmembrane region" description="Helical" evidence="6">
    <location>
        <begin position="324"/>
        <end position="344"/>
    </location>
</feature>
<organism evidence="7 8">
    <name type="scientific">Skermanella aerolata</name>
    <dbReference type="NCBI Taxonomy" id="393310"/>
    <lineage>
        <taxon>Bacteria</taxon>
        <taxon>Pseudomonadati</taxon>
        <taxon>Pseudomonadota</taxon>
        <taxon>Alphaproteobacteria</taxon>
        <taxon>Rhodospirillales</taxon>
        <taxon>Azospirillaceae</taxon>
        <taxon>Skermanella</taxon>
    </lineage>
</organism>
<keyword evidence="5 6" id="KW-0472">Membrane</keyword>
<dbReference type="EMBL" id="BJYZ01000026">
    <property type="protein sequence ID" value="GEO41189.1"/>
    <property type="molecule type" value="Genomic_DNA"/>
</dbReference>
<evidence type="ECO:0000256" key="2">
    <source>
        <dbReference type="ARBA" id="ARBA00022475"/>
    </source>
</evidence>
<proteinExistence type="predicted"/>
<dbReference type="OrthoDB" id="9809785at2"/>
<evidence type="ECO:0000256" key="3">
    <source>
        <dbReference type="ARBA" id="ARBA00022692"/>
    </source>
</evidence>
<feature type="transmembrane region" description="Helical" evidence="6">
    <location>
        <begin position="21"/>
        <end position="40"/>
    </location>
</feature>
<evidence type="ECO:0000313" key="8">
    <source>
        <dbReference type="Proteomes" id="UP000321523"/>
    </source>
</evidence>
<dbReference type="GO" id="GO:0005886">
    <property type="term" value="C:plasma membrane"/>
    <property type="evidence" value="ECO:0007669"/>
    <property type="project" value="UniProtKB-SubCell"/>
</dbReference>
<gene>
    <name evidence="7" type="ORF">SAE02_53370</name>
</gene>
<keyword evidence="4 6" id="KW-1133">Transmembrane helix</keyword>
<feature type="transmembrane region" description="Helical" evidence="6">
    <location>
        <begin position="245"/>
        <end position="267"/>
    </location>
</feature>